<dbReference type="InterPro" id="IPR028098">
    <property type="entry name" value="Glyco_trans_4-like_N"/>
</dbReference>
<dbReference type="PANTHER" id="PTHR45947:SF3">
    <property type="entry name" value="SULFOQUINOVOSYL TRANSFERASE SQD2"/>
    <property type="match status" value="1"/>
</dbReference>
<dbReference type="Pfam" id="PF13439">
    <property type="entry name" value="Glyco_transf_4"/>
    <property type="match status" value="1"/>
</dbReference>
<proteinExistence type="predicted"/>
<dbReference type="GO" id="GO:0016757">
    <property type="term" value="F:glycosyltransferase activity"/>
    <property type="evidence" value="ECO:0007669"/>
    <property type="project" value="InterPro"/>
</dbReference>
<dbReference type="Pfam" id="PF00534">
    <property type="entry name" value="Glycos_transf_1"/>
    <property type="match status" value="1"/>
</dbReference>
<dbReference type="STRING" id="679936.Sulac_3287"/>
<gene>
    <name evidence="3" type="ordered locus">Sulac_3287</name>
</gene>
<dbReference type="KEGG" id="sap:Sulac_3287"/>
<dbReference type="PATRIC" id="fig|679936.5.peg.3398"/>
<dbReference type="InterPro" id="IPR001296">
    <property type="entry name" value="Glyco_trans_1"/>
</dbReference>
<feature type="domain" description="Glycosyl transferase family 1" evidence="1">
    <location>
        <begin position="232"/>
        <end position="400"/>
    </location>
</feature>
<reference evidence="4" key="1">
    <citation type="submission" date="2011-12" db="EMBL/GenBank/DDBJ databases">
        <title>The complete genome of chromosome of Sulfobacillus acidophilus DSM 10332.</title>
        <authorList>
            <person name="Lucas S."/>
            <person name="Han J."/>
            <person name="Lapidus A."/>
            <person name="Bruce D."/>
            <person name="Goodwin L."/>
            <person name="Pitluck S."/>
            <person name="Peters L."/>
            <person name="Kyrpides N."/>
            <person name="Mavromatis K."/>
            <person name="Ivanova N."/>
            <person name="Mikhailova N."/>
            <person name="Chertkov O."/>
            <person name="Saunders E."/>
            <person name="Detter J.C."/>
            <person name="Tapia R."/>
            <person name="Han C."/>
            <person name="Land M."/>
            <person name="Hauser L."/>
            <person name="Markowitz V."/>
            <person name="Cheng J.-F."/>
            <person name="Hugenholtz P."/>
            <person name="Woyke T."/>
            <person name="Wu D."/>
            <person name="Pukall R."/>
            <person name="Gehrich-Schroeter G."/>
            <person name="Schneider S."/>
            <person name="Klenk H.-P."/>
            <person name="Eisen J.A."/>
        </authorList>
    </citation>
    <scope>NUCLEOTIDE SEQUENCE [LARGE SCALE GENOMIC DNA]</scope>
    <source>
        <strain evidence="4">ATCC 700253 / DSM 10332 / NAL</strain>
    </source>
</reference>
<evidence type="ECO:0000259" key="1">
    <source>
        <dbReference type="Pfam" id="PF00534"/>
    </source>
</evidence>
<evidence type="ECO:0000313" key="3">
    <source>
        <dbReference type="EMBL" id="AEW06733.1"/>
    </source>
</evidence>
<protein>
    <submittedName>
        <fullName evidence="3">Glycosyl transferase group 1</fullName>
    </submittedName>
</protein>
<evidence type="ECO:0000259" key="2">
    <source>
        <dbReference type="Pfam" id="PF13439"/>
    </source>
</evidence>
<dbReference type="AlphaFoldDB" id="G8TT33"/>
<evidence type="ECO:0000313" key="4">
    <source>
        <dbReference type="Proteomes" id="UP000005439"/>
    </source>
</evidence>
<sequence length="434" mass="48703">MLPCVLVLPCSKIRRNSNDLNGIRLRLEEGLCGGVSQMRIAELHWAFPPTIGGVETHLSILGPALVQRGHQVALLTGQPGGLPAKSVVKGMPVYRTSLLDLNRMSPKLFEEKATDLFNEIGEFLSRVNPDVIHVHNWHYFSPIPLEAVLAWNRHHGRGLVLTAHNSWHDALFQQMAQYAPAYDAVIAVSQHTLDDMVEWGYARDQMRVVHHGVTTDWLQEPPNPQYVFAAMKGRPVIFHPARMSLAKGSLVVVEAFRLVRQYVPDAYLLLAGTSLTVDWDSVQNREIQQIQDKIREYHLEEHVGIYTFQWPEIRAAYDAADVVVYPSVFPEPFGIVVIEAMAREKPVVVTRAGGMPEIVRHRQSGWIVDPNHPEALAEALKTLLTDRPLAARLAAGARQRVWDWFTAERMVKETESILLAATGVEISHDQPVAP</sequence>
<dbReference type="HOGENOM" id="CLU_009583_2_3_9"/>
<name>G8TT33_SULAD</name>
<dbReference type="Proteomes" id="UP000005439">
    <property type="component" value="Chromosome"/>
</dbReference>
<keyword evidence="3" id="KW-0808">Transferase</keyword>
<dbReference type="CDD" id="cd03801">
    <property type="entry name" value="GT4_PimA-like"/>
    <property type="match status" value="1"/>
</dbReference>
<feature type="domain" description="Glycosyltransferase subfamily 4-like N-terminal" evidence="2">
    <location>
        <begin position="51"/>
        <end position="216"/>
    </location>
</feature>
<reference evidence="3 4" key="2">
    <citation type="journal article" date="2012" name="Stand. Genomic Sci.">
        <title>Complete genome sequence of the moderately thermophilic mineral-sulfide-oxidizing firmicute Sulfobacillus acidophilus type strain (NAL(T)).</title>
        <authorList>
            <person name="Anderson I."/>
            <person name="Chertkov O."/>
            <person name="Chen A."/>
            <person name="Saunders E."/>
            <person name="Lapidus A."/>
            <person name="Nolan M."/>
            <person name="Lucas S."/>
            <person name="Hammon N."/>
            <person name="Deshpande S."/>
            <person name="Cheng J.F."/>
            <person name="Han C."/>
            <person name="Tapia R."/>
            <person name="Goodwin L.A."/>
            <person name="Pitluck S."/>
            <person name="Liolios K."/>
            <person name="Pagani I."/>
            <person name="Ivanova N."/>
            <person name="Mikhailova N."/>
            <person name="Pati A."/>
            <person name="Palaniappan K."/>
            <person name="Land M."/>
            <person name="Pan C."/>
            <person name="Rohde M."/>
            <person name="Pukall R."/>
            <person name="Goker M."/>
            <person name="Detter J.C."/>
            <person name="Woyke T."/>
            <person name="Bristow J."/>
            <person name="Eisen J.A."/>
            <person name="Markowitz V."/>
            <person name="Hugenholtz P."/>
            <person name="Kyrpides N.C."/>
            <person name="Klenk H.P."/>
            <person name="Mavromatis K."/>
        </authorList>
    </citation>
    <scope>NUCLEOTIDE SEQUENCE [LARGE SCALE GENOMIC DNA]</scope>
    <source>
        <strain evidence="4">ATCC 700253 / DSM 10332 / NAL</strain>
    </source>
</reference>
<dbReference type="EMBL" id="CP003179">
    <property type="protein sequence ID" value="AEW06733.1"/>
    <property type="molecule type" value="Genomic_DNA"/>
</dbReference>
<keyword evidence="4" id="KW-1185">Reference proteome</keyword>
<dbReference type="PANTHER" id="PTHR45947">
    <property type="entry name" value="SULFOQUINOVOSYL TRANSFERASE SQD2"/>
    <property type="match status" value="1"/>
</dbReference>
<dbReference type="InterPro" id="IPR050194">
    <property type="entry name" value="Glycosyltransferase_grp1"/>
</dbReference>
<dbReference type="Gene3D" id="3.40.50.2000">
    <property type="entry name" value="Glycogen Phosphorylase B"/>
    <property type="match status" value="2"/>
</dbReference>
<accession>G8TT33</accession>
<organism evidence="3 4">
    <name type="scientific">Sulfobacillus acidophilus (strain ATCC 700253 / DSM 10332 / NAL)</name>
    <dbReference type="NCBI Taxonomy" id="679936"/>
    <lineage>
        <taxon>Bacteria</taxon>
        <taxon>Bacillati</taxon>
        <taxon>Bacillota</taxon>
        <taxon>Clostridia</taxon>
        <taxon>Eubacteriales</taxon>
        <taxon>Clostridiales Family XVII. Incertae Sedis</taxon>
        <taxon>Sulfobacillus</taxon>
    </lineage>
</organism>
<dbReference type="SUPFAM" id="SSF53756">
    <property type="entry name" value="UDP-Glycosyltransferase/glycogen phosphorylase"/>
    <property type="match status" value="1"/>
</dbReference>